<dbReference type="PRINTS" id="PR01217">
    <property type="entry name" value="PRICHEXTENSN"/>
</dbReference>
<accession>A0A2V3IFT6</accession>
<dbReference type="PROSITE" id="PS00107">
    <property type="entry name" value="PROTEIN_KINASE_ATP"/>
    <property type="match status" value="1"/>
</dbReference>
<feature type="compositionally biased region" description="Pro residues" evidence="7">
    <location>
        <begin position="56"/>
        <end position="69"/>
    </location>
</feature>
<keyword evidence="3 6" id="KW-0547">Nucleotide-binding</keyword>
<organism evidence="9 10">
    <name type="scientific">Gracilariopsis chorda</name>
    <dbReference type="NCBI Taxonomy" id="448386"/>
    <lineage>
        <taxon>Eukaryota</taxon>
        <taxon>Rhodophyta</taxon>
        <taxon>Florideophyceae</taxon>
        <taxon>Rhodymeniophycidae</taxon>
        <taxon>Gracilariales</taxon>
        <taxon>Gracilariaceae</taxon>
        <taxon>Gracilariopsis</taxon>
    </lineage>
</organism>
<evidence type="ECO:0000313" key="10">
    <source>
        <dbReference type="Proteomes" id="UP000247409"/>
    </source>
</evidence>
<dbReference type="PANTHER" id="PTHR45646">
    <property type="entry name" value="SERINE/THREONINE-PROTEIN KINASE DOA-RELATED"/>
    <property type="match status" value="1"/>
</dbReference>
<dbReference type="InterPro" id="IPR000719">
    <property type="entry name" value="Prot_kinase_dom"/>
</dbReference>
<evidence type="ECO:0000256" key="3">
    <source>
        <dbReference type="ARBA" id="ARBA00022741"/>
    </source>
</evidence>
<dbReference type="InterPro" id="IPR051175">
    <property type="entry name" value="CLK_kinases"/>
</dbReference>
<keyword evidence="5 6" id="KW-0067">ATP-binding</keyword>
<keyword evidence="10" id="KW-1185">Reference proteome</keyword>
<feature type="compositionally biased region" description="Low complexity" evidence="7">
    <location>
        <begin position="516"/>
        <end position="527"/>
    </location>
</feature>
<gene>
    <name evidence="9" type="ORF">BWQ96_09367</name>
</gene>
<keyword evidence="4 9" id="KW-0418">Kinase</keyword>
<evidence type="ECO:0000256" key="5">
    <source>
        <dbReference type="ARBA" id="ARBA00022840"/>
    </source>
</evidence>
<dbReference type="GO" id="GO:0005634">
    <property type="term" value="C:nucleus"/>
    <property type="evidence" value="ECO:0007669"/>
    <property type="project" value="TreeGrafter"/>
</dbReference>
<evidence type="ECO:0000256" key="1">
    <source>
        <dbReference type="ARBA" id="ARBA00022527"/>
    </source>
</evidence>
<feature type="compositionally biased region" description="Pro residues" evidence="7">
    <location>
        <begin position="107"/>
        <end position="116"/>
    </location>
</feature>
<proteinExistence type="predicted"/>
<feature type="compositionally biased region" description="Basic residues" evidence="7">
    <location>
        <begin position="499"/>
        <end position="509"/>
    </location>
</feature>
<feature type="compositionally biased region" description="Low complexity" evidence="7">
    <location>
        <begin position="70"/>
        <end position="86"/>
    </location>
</feature>
<dbReference type="OrthoDB" id="3967at2759"/>
<protein>
    <submittedName>
        <fullName evidence="9">Serine/threonine-protein kinase AFC2</fullName>
    </submittedName>
</protein>
<dbReference type="Gene3D" id="3.30.200.20">
    <property type="entry name" value="Phosphorylase Kinase, domain 1"/>
    <property type="match status" value="1"/>
</dbReference>
<evidence type="ECO:0000256" key="6">
    <source>
        <dbReference type="PROSITE-ProRule" id="PRU10141"/>
    </source>
</evidence>
<feature type="compositionally biased region" description="Pro residues" evidence="7">
    <location>
        <begin position="87"/>
        <end position="97"/>
    </location>
</feature>
<dbReference type="Pfam" id="PF00069">
    <property type="entry name" value="Pkinase"/>
    <property type="match status" value="1"/>
</dbReference>
<sequence length="546" mass="60738">MSRPASQSVAASAVRRARTHSLCADPAAPDRSVPPPAPSSPVASYPLRPRKRARLAPPPDPPLYSPTPDTPTSATITTTSTTTPTTPTTPPPPSPPSPRRRHDPHRCPPPPPPPLLQHPLRKPQPHYSLPTKDDPDGHLIYNLGDGLLPSSKFPNGRYKILSDLGEGTFGKVVECWDRSRAQRVAVKIIRSVTKYRQAARLEIDVLMHLKMHDPHQLYHCVKLYSWFDYQSHVCVVFEKLGPSLYEQLRRNRFRPFPLHQVRAFAFQLLQSIHFVHNLTLIHTDLKPENILLADSQRPDAIKLIDFGSATFESQHHSAVISTRHYRAPEVILGLGWTYPCDLWSVGCILIELYTGRALFQTHDNLEHLAMMISVLGPIPDSMIRRADCSGQKYFTRHNSGRKALNWPAGASSSESIRSVNKVQPLHTIIRDPHAHASFFDLVRRLLTFEPSTRCTSAEALQHPFFNDSLRAASYFVSPPSLAAAQLSCDALHNSCPTPRKPRACKRKSSAQRVTTVNNSSAPSSSSNAVSNVAVPICEHNDARPNS</sequence>
<dbReference type="PROSITE" id="PS00108">
    <property type="entry name" value="PROTEIN_KINASE_ST"/>
    <property type="match status" value="1"/>
</dbReference>
<dbReference type="SUPFAM" id="SSF56112">
    <property type="entry name" value="Protein kinase-like (PK-like)"/>
    <property type="match status" value="1"/>
</dbReference>
<dbReference type="AlphaFoldDB" id="A0A2V3IFT6"/>
<evidence type="ECO:0000256" key="7">
    <source>
        <dbReference type="SAM" id="MobiDB-lite"/>
    </source>
</evidence>
<keyword evidence="2" id="KW-0808">Transferase</keyword>
<feature type="binding site" evidence="6">
    <location>
        <position position="187"/>
    </location>
    <ligand>
        <name>ATP</name>
        <dbReference type="ChEBI" id="CHEBI:30616"/>
    </ligand>
</feature>
<dbReference type="PANTHER" id="PTHR45646:SF11">
    <property type="entry name" value="SERINE_THREONINE-PROTEIN KINASE DOA"/>
    <property type="match status" value="1"/>
</dbReference>
<feature type="region of interest" description="Disordered" evidence="7">
    <location>
        <begin position="497"/>
        <end position="527"/>
    </location>
</feature>
<feature type="compositionally biased region" description="Low complexity" evidence="7">
    <location>
        <begin position="1"/>
        <end position="14"/>
    </location>
</feature>
<evidence type="ECO:0000259" key="8">
    <source>
        <dbReference type="PROSITE" id="PS50011"/>
    </source>
</evidence>
<dbReference type="SMART" id="SM00220">
    <property type="entry name" value="S_TKc"/>
    <property type="match status" value="1"/>
</dbReference>
<dbReference type="PROSITE" id="PS50011">
    <property type="entry name" value="PROTEIN_KINASE_DOM"/>
    <property type="match status" value="1"/>
</dbReference>
<feature type="domain" description="Protein kinase" evidence="8">
    <location>
        <begin position="158"/>
        <end position="465"/>
    </location>
</feature>
<dbReference type="Gene3D" id="1.10.510.10">
    <property type="entry name" value="Transferase(Phosphotransferase) domain 1"/>
    <property type="match status" value="1"/>
</dbReference>
<evidence type="ECO:0000313" key="9">
    <source>
        <dbReference type="EMBL" id="PXF40921.1"/>
    </source>
</evidence>
<dbReference type="GO" id="GO:0005524">
    <property type="term" value="F:ATP binding"/>
    <property type="evidence" value="ECO:0007669"/>
    <property type="project" value="UniProtKB-UniRule"/>
</dbReference>
<evidence type="ECO:0000256" key="2">
    <source>
        <dbReference type="ARBA" id="ARBA00022679"/>
    </source>
</evidence>
<name>A0A2V3IFT6_9FLOR</name>
<dbReference type="InterPro" id="IPR008271">
    <property type="entry name" value="Ser/Thr_kinase_AS"/>
</dbReference>
<feature type="region of interest" description="Disordered" evidence="7">
    <location>
        <begin position="1"/>
        <end position="134"/>
    </location>
</feature>
<dbReference type="Proteomes" id="UP000247409">
    <property type="component" value="Unassembled WGS sequence"/>
</dbReference>
<dbReference type="InterPro" id="IPR011009">
    <property type="entry name" value="Kinase-like_dom_sf"/>
</dbReference>
<dbReference type="InterPro" id="IPR017441">
    <property type="entry name" value="Protein_kinase_ATP_BS"/>
</dbReference>
<dbReference type="GO" id="GO:0004674">
    <property type="term" value="F:protein serine/threonine kinase activity"/>
    <property type="evidence" value="ECO:0007669"/>
    <property type="project" value="UniProtKB-KW"/>
</dbReference>
<comment type="caution">
    <text evidence="9">The sequence shown here is derived from an EMBL/GenBank/DDBJ whole genome shotgun (WGS) entry which is preliminary data.</text>
</comment>
<dbReference type="STRING" id="448386.A0A2V3IFT6"/>
<evidence type="ECO:0000256" key="4">
    <source>
        <dbReference type="ARBA" id="ARBA00022777"/>
    </source>
</evidence>
<dbReference type="CDD" id="cd14134">
    <property type="entry name" value="PKc_CLK"/>
    <property type="match status" value="1"/>
</dbReference>
<reference evidence="9 10" key="1">
    <citation type="journal article" date="2018" name="Mol. Biol. Evol.">
        <title>Analysis of the draft genome of the red seaweed Gracilariopsis chorda provides insights into genome size evolution in Rhodophyta.</title>
        <authorList>
            <person name="Lee J."/>
            <person name="Yang E.C."/>
            <person name="Graf L."/>
            <person name="Yang J.H."/>
            <person name="Qiu H."/>
            <person name="Zel Zion U."/>
            <person name="Chan C.X."/>
            <person name="Stephens T.G."/>
            <person name="Weber A.P.M."/>
            <person name="Boo G.H."/>
            <person name="Boo S.M."/>
            <person name="Kim K.M."/>
            <person name="Shin Y."/>
            <person name="Jung M."/>
            <person name="Lee S.J."/>
            <person name="Yim H.S."/>
            <person name="Lee J.H."/>
            <person name="Bhattacharya D."/>
            <person name="Yoon H.S."/>
        </authorList>
    </citation>
    <scope>NUCLEOTIDE SEQUENCE [LARGE SCALE GENOMIC DNA]</scope>
    <source>
        <strain evidence="9 10">SKKU-2015</strain>
        <tissue evidence="9">Whole body</tissue>
    </source>
</reference>
<dbReference type="EMBL" id="NBIV01000251">
    <property type="protein sequence ID" value="PXF40921.1"/>
    <property type="molecule type" value="Genomic_DNA"/>
</dbReference>
<keyword evidence="1" id="KW-0723">Serine/threonine-protein kinase</keyword>